<dbReference type="InterPro" id="IPR011049">
    <property type="entry name" value="Serralysin-like_metalloprot_C"/>
</dbReference>
<proteinExistence type="predicted"/>
<dbReference type="EMBL" id="JAEDAL010000016">
    <property type="protein sequence ID" value="MBH9554383.1"/>
    <property type="molecule type" value="Genomic_DNA"/>
</dbReference>
<dbReference type="NCBIfam" id="NF012211">
    <property type="entry name" value="tand_rpt_95"/>
    <property type="match status" value="7"/>
</dbReference>
<evidence type="ECO:0000313" key="6">
    <source>
        <dbReference type="Proteomes" id="UP000620139"/>
    </source>
</evidence>
<dbReference type="GO" id="GO:0016020">
    <property type="term" value="C:membrane"/>
    <property type="evidence" value="ECO:0007669"/>
    <property type="project" value="InterPro"/>
</dbReference>
<dbReference type="PANTHER" id="PTHR38340:SF1">
    <property type="entry name" value="S-LAYER PROTEIN"/>
    <property type="match status" value="1"/>
</dbReference>
<dbReference type="GO" id="GO:0005576">
    <property type="term" value="C:extracellular region"/>
    <property type="evidence" value="ECO:0007669"/>
    <property type="project" value="UniProtKB-SubCell"/>
</dbReference>
<evidence type="ECO:0000313" key="5">
    <source>
        <dbReference type="EMBL" id="MBH9554383.1"/>
    </source>
</evidence>
<evidence type="ECO:0000259" key="4">
    <source>
        <dbReference type="PROSITE" id="PS50268"/>
    </source>
</evidence>
<dbReference type="Pfam" id="PF17963">
    <property type="entry name" value="Big_9"/>
    <property type="match status" value="7"/>
</dbReference>
<dbReference type="Proteomes" id="UP000620139">
    <property type="component" value="Unassembled WGS sequence"/>
</dbReference>
<name>A0A931J1G0_9BURK</name>
<comment type="caution">
    <text evidence="5">The sequence shown here is derived from an EMBL/GenBank/DDBJ whole genome shotgun (WGS) entry which is preliminary data.</text>
</comment>
<dbReference type="RefSeq" id="WP_198101997.1">
    <property type="nucleotide sequence ID" value="NZ_JAEDAL010000016.1"/>
</dbReference>
<evidence type="ECO:0000256" key="2">
    <source>
        <dbReference type="ARBA" id="ARBA00022525"/>
    </source>
</evidence>
<organism evidence="5 6">
    <name type="scientific">Inhella gelatinilytica</name>
    <dbReference type="NCBI Taxonomy" id="2795030"/>
    <lineage>
        <taxon>Bacteria</taxon>
        <taxon>Pseudomonadati</taxon>
        <taxon>Pseudomonadota</taxon>
        <taxon>Betaproteobacteria</taxon>
        <taxon>Burkholderiales</taxon>
        <taxon>Sphaerotilaceae</taxon>
        <taxon>Inhella</taxon>
    </lineage>
</organism>
<accession>A0A931J1G0</accession>
<gene>
    <name evidence="5" type="ORF">I7X43_16200</name>
</gene>
<dbReference type="InterPro" id="IPR010221">
    <property type="entry name" value="VCBS_dom"/>
</dbReference>
<dbReference type="InterPro" id="IPR040853">
    <property type="entry name" value="RapA2_cadherin-like"/>
</dbReference>
<feature type="non-terminal residue" evidence="5">
    <location>
        <position position="1"/>
    </location>
</feature>
<dbReference type="Pfam" id="PF17803">
    <property type="entry name" value="Cadherin_4"/>
    <property type="match status" value="1"/>
</dbReference>
<dbReference type="NCBIfam" id="TIGR01965">
    <property type="entry name" value="VCBS_repeat"/>
    <property type="match status" value="7"/>
</dbReference>
<dbReference type="PROSITE" id="PS00018">
    <property type="entry name" value="EF_HAND_1"/>
    <property type="match status" value="1"/>
</dbReference>
<dbReference type="SUPFAM" id="SSF51120">
    <property type="entry name" value="beta-Roll"/>
    <property type="match status" value="6"/>
</dbReference>
<reference evidence="5" key="1">
    <citation type="submission" date="2020-12" db="EMBL/GenBank/DDBJ databases">
        <title>The genome sequence of Inhella sp. 4Y17.</title>
        <authorList>
            <person name="Liu Y."/>
        </authorList>
    </citation>
    <scope>NUCLEOTIDE SEQUENCE</scope>
    <source>
        <strain evidence="5">4Y10</strain>
    </source>
</reference>
<protein>
    <submittedName>
        <fullName evidence="5">Tandem-95 repeat protein</fullName>
    </submittedName>
</protein>
<feature type="region of interest" description="Disordered" evidence="3">
    <location>
        <begin position="1128"/>
        <end position="1158"/>
    </location>
</feature>
<dbReference type="Gene3D" id="2.60.40.3440">
    <property type="match status" value="6"/>
</dbReference>
<comment type="subcellular location">
    <subcellularLocation>
        <location evidence="1">Secreted</location>
    </subcellularLocation>
</comment>
<evidence type="ECO:0000256" key="1">
    <source>
        <dbReference type="ARBA" id="ARBA00004613"/>
    </source>
</evidence>
<feature type="compositionally biased region" description="Low complexity" evidence="3">
    <location>
        <begin position="1128"/>
        <end position="1138"/>
    </location>
</feature>
<dbReference type="InterPro" id="IPR018247">
    <property type="entry name" value="EF_Hand_1_Ca_BS"/>
</dbReference>
<dbReference type="GO" id="GO:0007156">
    <property type="term" value="P:homophilic cell adhesion via plasma membrane adhesion molecules"/>
    <property type="evidence" value="ECO:0007669"/>
    <property type="project" value="InterPro"/>
</dbReference>
<feature type="domain" description="Cadherin" evidence="4">
    <location>
        <begin position="2269"/>
        <end position="2366"/>
    </location>
</feature>
<feature type="non-terminal residue" evidence="5">
    <location>
        <position position="2836"/>
    </location>
</feature>
<keyword evidence="6" id="KW-1185">Reference proteome</keyword>
<dbReference type="PROSITE" id="PS50268">
    <property type="entry name" value="CADHERIN_2"/>
    <property type="match status" value="1"/>
</dbReference>
<dbReference type="PRINTS" id="PR00313">
    <property type="entry name" value="CABNDNGRPT"/>
</dbReference>
<dbReference type="Gene3D" id="2.150.10.10">
    <property type="entry name" value="Serralysin-like metalloprotease, C-terminal"/>
    <property type="match status" value="6"/>
</dbReference>
<evidence type="ECO:0000256" key="3">
    <source>
        <dbReference type="SAM" id="MobiDB-lite"/>
    </source>
</evidence>
<dbReference type="GO" id="GO:0005509">
    <property type="term" value="F:calcium ion binding"/>
    <property type="evidence" value="ECO:0007669"/>
    <property type="project" value="InterPro"/>
</dbReference>
<dbReference type="Pfam" id="PF00353">
    <property type="entry name" value="HemolysinCabind"/>
    <property type="match status" value="13"/>
</dbReference>
<dbReference type="CDD" id="cd11304">
    <property type="entry name" value="Cadherin_repeat"/>
    <property type="match status" value="1"/>
</dbReference>
<dbReference type="PANTHER" id="PTHR38340">
    <property type="entry name" value="S-LAYER PROTEIN"/>
    <property type="match status" value="1"/>
</dbReference>
<dbReference type="SUPFAM" id="SSF49313">
    <property type="entry name" value="Cadherin-like"/>
    <property type="match status" value="4"/>
</dbReference>
<dbReference type="InterPro" id="IPR050557">
    <property type="entry name" value="RTX_toxin/Mannuronan_C5-epim"/>
</dbReference>
<sequence>ALRDQSKVAVGVGSTAAQNVSFYLNDAFKTLSNADWAELIVTNLHMTGDAKLQAKAFLIGALAGDPNLKRGDLLIIAVSYLPTLVDDAVFGSSAQYFNNSVALSYSFSMDPANVGVTSLAALKLADEPNTAPVAVADSASATEGGAVIGGTVAANDTDKEGDALSFSLVAGQDPVPGLVFNANGTFTFDPTDAAYNSLAAGATRAITVNYKVSDGMMSSNGVLTITVTGTNDVPTAAAVVASGLEDGGAIAVTPVASDVDGDTLSYTVAVQPLHGSVSFNATTGKFEYTPAANWNGVDTFTYKVSDGKGGEALAVATVSVGAVNDAPTANAASASVLEDGSVGGTVTGADIDGNALTYAVATGPANGTVVFNADGSYVYTPNANFNGTDSFTFTATDGLAVSAATTVSITVGALNDAPVAGAVSASGAEDGGAIAVTPIASDIDGDTLSYSVVTGAANGSVSFNSTTGKFDYTPNANFYGTDTFVYMVADGNGGTSMATATVTVTSVNDAPTANTPAAVSVAEDASVGGTVTGADIDGDALTYAVATAPANGTVVFNANGTYVYTPAANFNGTDSFTFTVNDGLAVSAPKTVSITVSAVNDAPVAGAVTAVGAEDAAVIAVTPVATDIDGDTLSYSVLTGAAHGTVVWNATTGKFDYTPAANWNGTDTFTYQVSDGNGGTSTATATVTVTAVNDAPVATAAAVTTDEELAVNGQLVASDIDNATLAYAKATNPANGSVVINASTGTFVYTPNANFNGTDSFTYTVTDAGGLTSTATVTITVNPVDEVLTAGLDNITLTSADERIRGFNNNLNAGDNVNGGTGNDILSLNIDSAVGSRAFASFTLTGVETFEVTNDSISGALTPVTAATSFDLSQTTGITTLRSVNSTANVFFNYATIGSNLEVRNLTDGTSVGLDFRNDDVIGTSDVANVLVTDSDDDGIDAETITIGGVNGADTTSGIETVNLTARAESSSDSVSNVRINDFNTPGTTTLNINASNALTIGDTNSSLAAFENALSGSVNRVDATASTAAVALSTEDNDTGATVLGGAGGDTFVTGDGADTVEGNGGNDWIRAGLGNNSVLGGAGADTIVALGGNDTIRGGEGDDNISAGDGANVVDGNEGADTITVGSGNDVVSGGSENDTIDITAGGADSVDAGTGNDTVNAGTSLSSSFTETSATAGGDTLVGGDGTDTLNLSANNADGNILDRVTGFENIVIADGTKALVITVTDTSPFDSDSGTATTIDASAMNDAFTFEGNDLSPTNGVGDEPIGSTSDDVLSRAITILGGSANDSIVTGLGADSIRGNGGNDTIKSGAGNDTIDGANGTDNIAMEAGDDLLIVQSGELDGADAQIAGGSGTDTINLVNPTKVAPGTAVTITAALGDEVSGIQTLKVVDNENTYNNNTVAITVAGAAGNYNNLENGGDTRSVLAIDGGDLDAGEVLTVNTAALDVDGDGIDEDFNITGGAGADHFWMGNNLDSGDTVAGGAGDDTLHATGNGAGDGRFANVTSVQTYDYASAHSATLGANAQNAGIVSVTGSSGDDTLSAAAYTVGLTVNMGTGEDNVTTGSGNDTIDGQAGHDTISSGAGNDTVLLNGASYNENINLGSGDDNLIVTGTTAFGTTDVVAGGSGTDTVTLSDAAGNVTANVNLTNVTDVERYVTQHTVDTPTDIGRNFTVNFSGGNVSTLNTVTVDASSLTTGIDTLTVDLSALADKDYQFNITGGAGNDTVVGSAPNLPENLVFNAGAGNDRLEIDGTDLGTTVTTDGGDGRDTLAINNGSVTDDSFVGVTNYEILTATAGLGLVQAQLGAQAKATGIDSIIGGSGNDNVLLDAAFVPASGGLAVDLSAGGNDTINGGASATAINFQSTASTITAADVLTGGTTANDSFSLAADNGTADLSNVTGVETFNVVENGDANIGLTITNNTFTGVASGTITVNASALNDTTTGAGLEDLPEGGMTLNAGGVTGSRHFNVTGGTGSDNITTGAGNDTINLGLGNDTVNSGAGDDVITNDDGNKLVTAGSGNDTVTLGNGNSTVDAGTGTDSVTVGNGNNSIVAGTGNDTVVAGTGNNTIWGGDGDDQISVSGIATQAGSTITGGAGSDQISLGAGADRLRVENVSDSVGLTRDVVTGFTSGNDRIVIETQAVSAAVKATFAGAPVMAADAYNTANQIGVNFAGNANDFSDAQGAISLTANDGKADYVFQKDINKLWIDVNDDGVLNGLDVQITLSGVTSLQSGDIVLRDTIAPVFPAEVGSVAEVRLSAATTDTNLVGNLDAIDTDGGAVTYTAVTGGALAAGIWTKVGTYGTLTLNSATGAFTYTKNTAAIEALDDGESGSDTFTITATDDVGLTATNTYTVSVTGADDQPTIAAVTSGTMVDQALNTAALASTSGLSGTLVGADVDIETLTYGITGGSAQAFPNGHMIEKVGSYGTLVVNSLTGAYTYTPNQAAVEAVADGETPSDVFTVTVSDGDDGVVTTTYTVNVTGANDLPFLVTATDVTGAITEDLNIQPITFKLIEAGSFTFDDTDLSDTHTVSVTAAGGNRYAGVLTPTITTAATGAGNGTVQWNYSVDSLAVQELTEGEYVDEVYTITVTDINGATFTQNVTIRITGTNDIPTIVVGSTDAAGAVTEDASNPNLTDTGTITFADLDSYLTADVHTAAITTDQSLMLGTLSLGAVNQGADTVAWTFTVANSAVQYLAVGQTVTQNYTVRITDEEGAFVDQAVQVVITGVNDAPVISVETGDVAAVGVTETNAGLTASDTLTVVDVDTTDTVTNAVTAVAVGGTYAGGSTPVNATLLAMMGVNAGPIAANTGDVNNITWSFNSGAEAFNFLAVGET</sequence>
<keyword evidence="2" id="KW-0964">Secreted</keyword>
<dbReference type="InterPro" id="IPR002126">
    <property type="entry name" value="Cadherin-like_dom"/>
</dbReference>
<dbReference type="InterPro" id="IPR001343">
    <property type="entry name" value="Hemolysn_Ca-bd"/>
</dbReference>
<dbReference type="InterPro" id="IPR015919">
    <property type="entry name" value="Cadherin-like_sf"/>
</dbReference>